<dbReference type="PANTHER" id="PTHR46481:SF10">
    <property type="entry name" value="ZINC FINGER BED DOMAIN-CONTAINING PROTEIN 39"/>
    <property type="match status" value="1"/>
</dbReference>
<comment type="subcellular location">
    <subcellularLocation>
        <location evidence="1">Nucleus</location>
    </subcellularLocation>
</comment>
<keyword evidence="8" id="KW-1185">Reference proteome</keyword>
<dbReference type="EMBL" id="CAJVQA010012113">
    <property type="protein sequence ID" value="CAG8713759.1"/>
    <property type="molecule type" value="Genomic_DNA"/>
</dbReference>
<keyword evidence="2" id="KW-0479">Metal-binding</keyword>
<keyword evidence="4" id="KW-0862">Zinc</keyword>
<proteinExistence type="predicted"/>
<feature type="non-terminal residue" evidence="7">
    <location>
        <position position="386"/>
    </location>
</feature>
<organism evidence="7 8">
    <name type="scientific">Cetraspora pellucida</name>
    <dbReference type="NCBI Taxonomy" id="1433469"/>
    <lineage>
        <taxon>Eukaryota</taxon>
        <taxon>Fungi</taxon>
        <taxon>Fungi incertae sedis</taxon>
        <taxon>Mucoromycota</taxon>
        <taxon>Glomeromycotina</taxon>
        <taxon>Glomeromycetes</taxon>
        <taxon>Diversisporales</taxon>
        <taxon>Gigasporaceae</taxon>
        <taxon>Cetraspora</taxon>
    </lineage>
</organism>
<reference evidence="7" key="1">
    <citation type="submission" date="2021-06" db="EMBL/GenBank/DDBJ databases">
        <authorList>
            <person name="Kallberg Y."/>
            <person name="Tangrot J."/>
            <person name="Rosling A."/>
        </authorList>
    </citation>
    <scope>NUCLEOTIDE SEQUENCE</scope>
    <source>
        <strain evidence="7">FL966</strain>
    </source>
</reference>
<evidence type="ECO:0000256" key="5">
    <source>
        <dbReference type="ARBA" id="ARBA00023242"/>
    </source>
</evidence>
<feature type="region of interest" description="Disordered" evidence="6">
    <location>
        <begin position="1"/>
        <end position="40"/>
    </location>
</feature>
<dbReference type="AlphaFoldDB" id="A0A9N9HZ28"/>
<evidence type="ECO:0000256" key="1">
    <source>
        <dbReference type="ARBA" id="ARBA00004123"/>
    </source>
</evidence>
<evidence type="ECO:0000256" key="4">
    <source>
        <dbReference type="ARBA" id="ARBA00022833"/>
    </source>
</evidence>
<protein>
    <submittedName>
        <fullName evidence="7">16141_t:CDS:1</fullName>
    </submittedName>
</protein>
<name>A0A9N9HZ28_9GLOM</name>
<keyword evidence="5" id="KW-0539">Nucleus</keyword>
<dbReference type="InterPro" id="IPR052035">
    <property type="entry name" value="ZnF_BED_domain_contain"/>
</dbReference>
<feature type="compositionally biased region" description="Low complexity" evidence="6">
    <location>
        <begin position="27"/>
        <end position="40"/>
    </location>
</feature>
<feature type="compositionally biased region" description="Basic and acidic residues" evidence="6">
    <location>
        <begin position="1"/>
        <end position="26"/>
    </location>
</feature>
<keyword evidence="3" id="KW-0863">Zinc-finger</keyword>
<evidence type="ECO:0000313" key="8">
    <source>
        <dbReference type="Proteomes" id="UP000789759"/>
    </source>
</evidence>
<dbReference type="InterPro" id="IPR012337">
    <property type="entry name" value="RNaseH-like_sf"/>
</dbReference>
<evidence type="ECO:0000256" key="3">
    <source>
        <dbReference type="ARBA" id="ARBA00022771"/>
    </source>
</evidence>
<dbReference type="GO" id="GO:0005634">
    <property type="term" value="C:nucleus"/>
    <property type="evidence" value="ECO:0007669"/>
    <property type="project" value="UniProtKB-SubCell"/>
</dbReference>
<evidence type="ECO:0000256" key="6">
    <source>
        <dbReference type="SAM" id="MobiDB-lite"/>
    </source>
</evidence>
<dbReference type="GO" id="GO:0008270">
    <property type="term" value="F:zinc ion binding"/>
    <property type="evidence" value="ECO:0007669"/>
    <property type="project" value="UniProtKB-KW"/>
</dbReference>
<accession>A0A9N9HZ28</accession>
<comment type="caution">
    <text evidence="7">The sequence shown here is derived from an EMBL/GenBank/DDBJ whole genome shotgun (WGS) entry which is preliminary data.</text>
</comment>
<dbReference type="Proteomes" id="UP000789759">
    <property type="component" value="Unassembled WGS sequence"/>
</dbReference>
<evidence type="ECO:0000313" key="7">
    <source>
        <dbReference type="EMBL" id="CAG8713759.1"/>
    </source>
</evidence>
<sequence length="386" mass="44056">IKESTMENLYSDKFDSLSDNNNEERNSSNNEELASTSTSTSKLILLNNQEEEVEKESLANKSVKVHQQTIQQPIHLVEIDDFKLLLKKFDPRFKMPCVNTIKMIIFDSYNSAVKQIIDLISRTSDTVSLTFDIWSSCAHDSYLGITCHWLTDSFELYEIVLEIGELDDHCADDIVESVNSVLDKFNINHKKVFSITTDNGANVKSAVQKMDVTNIKCAEHTLQLSVNLGLKEIDRLISKCLKEPLDVIKDVDTRWNSTFYSIERLVSLKPAIIQLHSTLNNHTVRKIRRGAEMMSSFLSSENEFELLNELIVILSPFDKATQFLSGSEYLILGFMTSMLEELTRQLRQFTGQSYKAILVKDTILNNLVERWEDPSEIGLCCSFLDP</sequence>
<dbReference type="PANTHER" id="PTHR46481">
    <property type="entry name" value="ZINC FINGER BED DOMAIN-CONTAINING PROTEIN 4"/>
    <property type="match status" value="1"/>
</dbReference>
<dbReference type="OrthoDB" id="2449744at2759"/>
<gene>
    <name evidence="7" type="ORF">CPELLU_LOCUS12473</name>
</gene>
<evidence type="ECO:0000256" key="2">
    <source>
        <dbReference type="ARBA" id="ARBA00022723"/>
    </source>
</evidence>
<dbReference type="SUPFAM" id="SSF53098">
    <property type="entry name" value="Ribonuclease H-like"/>
    <property type="match status" value="1"/>
</dbReference>